<proteinExistence type="predicted"/>
<organism evidence="1 2">
    <name type="scientific">Rhizophagus irregularis</name>
    <dbReference type="NCBI Taxonomy" id="588596"/>
    <lineage>
        <taxon>Eukaryota</taxon>
        <taxon>Fungi</taxon>
        <taxon>Fungi incertae sedis</taxon>
        <taxon>Mucoromycota</taxon>
        <taxon>Glomeromycotina</taxon>
        <taxon>Glomeromycetes</taxon>
        <taxon>Glomerales</taxon>
        <taxon>Glomeraceae</taxon>
        <taxon>Rhizophagus</taxon>
    </lineage>
</organism>
<dbReference type="PANTHER" id="PTHR10492">
    <property type="match status" value="1"/>
</dbReference>
<protein>
    <submittedName>
        <fullName evidence="1">Uncharacterized protein</fullName>
    </submittedName>
</protein>
<accession>A0A2I1H6Y8</accession>
<keyword evidence="2" id="KW-1185">Reference proteome</keyword>
<dbReference type="EMBL" id="LLXI01001649">
    <property type="protein sequence ID" value="PKY54643.1"/>
    <property type="molecule type" value="Genomic_DNA"/>
</dbReference>
<dbReference type="PANTHER" id="PTHR10492:SF57">
    <property type="entry name" value="ATP-DEPENDENT DNA HELICASE"/>
    <property type="match status" value="1"/>
</dbReference>
<comment type="caution">
    <text evidence="1">The sequence shown here is derived from an EMBL/GenBank/DDBJ whole genome shotgun (WGS) entry which is preliminary data.</text>
</comment>
<dbReference type="Proteomes" id="UP000234323">
    <property type="component" value="Unassembled WGS sequence"/>
</dbReference>
<gene>
    <name evidence="1" type="ORF">RhiirA4_473571</name>
</gene>
<name>A0A2I1H6Y8_9GLOM</name>
<reference evidence="1 2" key="1">
    <citation type="submission" date="2015-10" db="EMBL/GenBank/DDBJ databases">
        <title>Genome analyses suggest a sexual origin of heterokaryosis in a supposedly ancient asexual fungus.</title>
        <authorList>
            <person name="Ropars J."/>
            <person name="Sedzielewska K."/>
            <person name="Noel J."/>
            <person name="Charron P."/>
            <person name="Farinelli L."/>
            <person name="Marton T."/>
            <person name="Kruger M."/>
            <person name="Pelin A."/>
            <person name="Brachmann A."/>
            <person name="Corradi N."/>
        </authorList>
    </citation>
    <scope>NUCLEOTIDE SEQUENCE [LARGE SCALE GENOMIC DNA]</scope>
    <source>
        <strain evidence="1 2">A4</strain>
    </source>
</reference>
<evidence type="ECO:0000313" key="2">
    <source>
        <dbReference type="Proteomes" id="UP000234323"/>
    </source>
</evidence>
<dbReference type="AlphaFoldDB" id="A0A2I1H6Y8"/>
<sequence length="221" mass="25344">MIGQFEHDTLTIFTGNIYKHLLLQILIERDVVQTAGNGYANIDLSFNQQNHDDKNQIENYLDKAFGGIHKAEINETIEYIKNKPKICKKFMISKNDKICDNFKIIYICRSSEFANWLLKIGKDQIPIIDGLASNIIQLSNNIVLQLQDINNLIQLIYPNLSINSIYQFPGKTIEYFSANAIEKQSNSEYHPSDGLCNKIRLVCYSFQKNVIEAEIITGKYA</sequence>
<evidence type="ECO:0000313" key="1">
    <source>
        <dbReference type="EMBL" id="PKY54643.1"/>
    </source>
</evidence>